<dbReference type="RefSeq" id="WP_138666001.1">
    <property type="nucleotide sequence ID" value="NZ_VCKY01000027.1"/>
</dbReference>
<protein>
    <recommendedName>
        <fullName evidence="3">Nuclease SbcCD subunit C</fullName>
    </recommendedName>
</protein>
<dbReference type="InterPro" id="IPR038729">
    <property type="entry name" value="Rad50/SbcC_AAA"/>
</dbReference>
<keyword evidence="4" id="KW-0175">Coiled coil</keyword>
<accession>A0A5S4FPL0</accession>
<comment type="similarity">
    <text evidence="1">Belongs to the SMC family. SbcC subfamily.</text>
</comment>
<dbReference type="SUPFAM" id="SSF52540">
    <property type="entry name" value="P-loop containing nucleoside triphosphate hydrolases"/>
    <property type="match status" value="1"/>
</dbReference>
<gene>
    <name evidence="6" type="primary">dndD</name>
    <name evidence="6" type="ORF">ETD86_10855</name>
</gene>
<organism evidence="6 7">
    <name type="scientific">Nonomuraea turkmeniaca</name>
    <dbReference type="NCBI Taxonomy" id="103838"/>
    <lineage>
        <taxon>Bacteria</taxon>
        <taxon>Bacillati</taxon>
        <taxon>Actinomycetota</taxon>
        <taxon>Actinomycetes</taxon>
        <taxon>Streptosporangiales</taxon>
        <taxon>Streptosporangiaceae</taxon>
        <taxon>Nonomuraea</taxon>
    </lineage>
</organism>
<dbReference type="Proteomes" id="UP000309128">
    <property type="component" value="Unassembled WGS sequence"/>
</dbReference>
<dbReference type="OrthoDB" id="9795626at2"/>
<reference evidence="6 7" key="1">
    <citation type="submission" date="2019-05" db="EMBL/GenBank/DDBJ databases">
        <title>Draft genome sequence of Nonomuraea turkmeniaca DSM 43926.</title>
        <authorList>
            <person name="Saricaoglu S."/>
            <person name="Isik K."/>
        </authorList>
    </citation>
    <scope>NUCLEOTIDE SEQUENCE [LARGE SCALE GENOMIC DNA]</scope>
    <source>
        <strain evidence="6 7">DSM 43926</strain>
    </source>
</reference>
<dbReference type="Gene3D" id="3.40.50.300">
    <property type="entry name" value="P-loop containing nucleotide triphosphate hydrolases"/>
    <property type="match status" value="2"/>
</dbReference>
<dbReference type="AlphaFoldDB" id="A0A5S4FPL0"/>
<dbReference type="PANTHER" id="PTHR32114:SF2">
    <property type="entry name" value="ABC TRANSPORTER ABCH.3"/>
    <property type="match status" value="1"/>
</dbReference>
<sequence>MIFEELVLSDVGPFAGEHRILLAPRSTDQPVILLGGLNGSGKTTVLESLLLALYGALTPGSTRRAGSYEKYLRQLINRYADPGRGAAVELAFRAIRDGAWHTFRIQRRWWAVNDRIRDTVEVSRDGAVDIVLTEAWPEHVETLAPRGVANLFFFDGEQIEAFADLEMAKELVRTAIGGLLGLDLVDRLQEDLVVVERRKRMNAVAGEKEQQLLQAQVATLEASRRQEADALQAVDEAERDLGHAQRIVDQTAQRLAAEGGDRYRAREELQDRRHEALARYRQSRAALVEALGGLGPLLLLEPLIEQTVAQAVAERRQTDNQNLAEMLTERDARLLDVLRRQRVSENVRQAIADFFAEDVAHRKSGQGIPQVLGIQPQTLSFAERLLAGELDEEREYLRRSVEELAAAQSSAEDAERAVEAIPATDAVEESVAAYEKAMSALAEAHARWEAARRGSEEAAARRLAADRNVQHELLQANATLLQSEEARRIVEHAERARNTLAQLRAAATQRHTKRIEALILDSLQTLLRKEKLIREVRIDPETSELELLTHDGHPLRPGTLSAGERQLLAVSLLAGLARASGRLLPVVIDTPLGRLDRDHRHRLIERYLPQASHQVIVLSTDSEITSDVLVHLGSSVSHMIKLQFDQETRSTVVKQGYFSDGQEAEGSFPEIEVKQV</sequence>
<keyword evidence="7" id="KW-1185">Reference proteome</keyword>
<evidence type="ECO:0000256" key="4">
    <source>
        <dbReference type="SAM" id="Coils"/>
    </source>
</evidence>
<dbReference type="InterPro" id="IPR027417">
    <property type="entry name" value="P-loop_NTPase"/>
</dbReference>
<evidence type="ECO:0000259" key="5">
    <source>
        <dbReference type="Pfam" id="PF13476"/>
    </source>
</evidence>
<dbReference type="EMBL" id="VCKY01000027">
    <property type="protein sequence ID" value="TMR22626.1"/>
    <property type="molecule type" value="Genomic_DNA"/>
</dbReference>
<dbReference type="GO" id="GO:0016887">
    <property type="term" value="F:ATP hydrolysis activity"/>
    <property type="evidence" value="ECO:0007669"/>
    <property type="project" value="InterPro"/>
</dbReference>
<dbReference type="GO" id="GO:0006302">
    <property type="term" value="P:double-strand break repair"/>
    <property type="evidence" value="ECO:0007669"/>
    <property type="project" value="InterPro"/>
</dbReference>
<dbReference type="InterPro" id="IPR017599">
    <property type="entry name" value="DNA_S_DndD"/>
</dbReference>
<comment type="caution">
    <text evidence="6">The sequence shown here is derived from an EMBL/GenBank/DDBJ whole genome shotgun (WGS) entry which is preliminary data.</text>
</comment>
<feature type="domain" description="Rad50/SbcC-type AAA" evidence="5">
    <location>
        <begin position="6"/>
        <end position="196"/>
    </location>
</feature>
<dbReference type="Pfam" id="PF13476">
    <property type="entry name" value="AAA_23"/>
    <property type="match status" value="1"/>
</dbReference>
<comment type="subunit">
    <text evidence="2">Heterodimer of SbcC and SbcD.</text>
</comment>
<evidence type="ECO:0000256" key="3">
    <source>
        <dbReference type="ARBA" id="ARBA00013368"/>
    </source>
</evidence>
<evidence type="ECO:0000313" key="6">
    <source>
        <dbReference type="EMBL" id="TMR22626.1"/>
    </source>
</evidence>
<dbReference type="NCBIfam" id="TIGR03185">
    <property type="entry name" value="DNA_S_dndD"/>
    <property type="match status" value="1"/>
</dbReference>
<feature type="coiled-coil region" evidence="4">
    <location>
        <begin position="220"/>
        <end position="286"/>
    </location>
</feature>
<dbReference type="PANTHER" id="PTHR32114">
    <property type="entry name" value="ABC TRANSPORTER ABCH.3"/>
    <property type="match status" value="1"/>
</dbReference>
<evidence type="ECO:0000313" key="7">
    <source>
        <dbReference type="Proteomes" id="UP000309128"/>
    </source>
</evidence>
<proteinExistence type="inferred from homology"/>
<evidence type="ECO:0000256" key="2">
    <source>
        <dbReference type="ARBA" id="ARBA00011322"/>
    </source>
</evidence>
<name>A0A5S4FPL0_9ACTN</name>
<evidence type="ECO:0000256" key="1">
    <source>
        <dbReference type="ARBA" id="ARBA00006930"/>
    </source>
</evidence>